<keyword evidence="2" id="KW-0560">Oxidoreductase</keyword>
<name>A0ABX8W660_9LACO</name>
<dbReference type="PANTHER" id="PTHR42760:SF115">
    <property type="entry name" value="3-OXOACYL-[ACYL-CARRIER-PROTEIN] REDUCTASE FABG"/>
    <property type="match status" value="1"/>
</dbReference>
<evidence type="ECO:0000313" key="3">
    <source>
        <dbReference type="EMBL" id="QYN53260.1"/>
    </source>
</evidence>
<evidence type="ECO:0000313" key="4">
    <source>
        <dbReference type="Proteomes" id="UP000826550"/>
    </source>
</evidence>
<evidence type="ECO:0000256" key="1">
    <source>
        <dbReference type="ARBA" id="ARBA00006484"/>
    </source>
</evidence>
<dbReference type="Pfam" id="PF13561">
    <property type="entry name" value="adh_short_C2"/>
    <property type="match status" value="1"/>
</dbReference>
<dbReference type="NCBIfam" id="NF005395">
    <property type="entry name" value="PRK06940.1"/>
    <property type="match status" value="1"/>
</dbReference>
<dbReference type="SUPFAM" id="SSF51735">
    <property type="entry name" value="NAD(P)-binding Rossmann-fold domains"/>
    <property type="match status" value="1"/>
</dbReference>
<gene>
    <name evidence="3" type="ORF">GYM71_07465</name>
</gene>
<reference evidence="3 4" key="1">
    <citation type="submission" date="2020-01" db="EMBL/GenBank/DDBJ databases">
        <title>Vast differences in strain-level diversity in the gut microbiota of two closely related honey bee species.</title>
        <authorList>
            <person name="Ellegaard K.M."/>
            <person name="Suenami S."/>
            <person name="Miyazaki R."/>
            <person name="Engel P."/>
        </authorList>
    </citation>
    <scope>NUCLEOTIDE SEQUENCE [LARGE SCALE GENOMIC DNA]</scope>
    <source>
        <strain evidence="3 4">ESL0416</strain>
    </source>
</reference>
<accession>A0ABX8W660</accession>
<dbReference type="InterPro" id="IPR002347">
    <property type="entry name" value="SDR_fam"/>
</dbReference>
<sequence>MEKQVMLVVGAGQISLAIARRLGADYQIIVGDKNLEHAQKFEQTLTEAGFNAKASEMDLASRDSIKETIKLATTFGEIKALVNGAGLSPSQAKTEDILKVDLYGTAVLLEEVGKVIAKGGVGITISSQSGHRLHALTTEQDRQLATTPTSKLLQLPILQPENIADTLQAYQLAKRCNEKRVMAEAINWAKRGARLNAIAPGIIVTPLALDEFNGIRGDFYRKMFAQSPAGRPGTADEVANVAELLMTQQGAFITGSTFLIDGGATANYFYGQQADN</sequence>
<organism evidence="3 4">
    <name type="scientific">Lactobacillus panisapium</name>
    <dbReference type="NCBI Taxonomy" id="2012495"/>
    <lineage>
        <taxon>Bacteria</taxon>
        <taxon>Bacillati</taxon>
        <taxon>Bacillota</taxon>
        <taxon>Bacilli</taxon>
        <taxon>Lactobacillales</taxon>
        <taxon>Lactobacillaceae</taxon>
        <taxon>Lactobacillus</taxon>
    </lineage>
</organism>
<comment type="similarity">
    <text evidence="1">Belongs to the short-chain dehydrogenases/reductases (SDR) family.</text>
</comment>
<dbReference type="PANTHER" id="PTHR42760">
    <property type="entry name" value="SHORT-CHAIN DEHYDROGENASES/REDUCTASES FAMILY MEMBER"/>
    <property type="match status" value="1"/>
</dbReference>
<protein>
    <submittedName>
        <fullName evidence="3">SDR family oxidoreductase</fullName>
    </submittedName>
</protein>
<proteinExistence type="inferred from homology"/>
<dbReference type="Pfam" id="PF00106">
    <property type="entry name" value="adh_short"/>
    <property type="match status" value="1"/>
</dbReference>
<dbReference type="PRINTS" id="PR00081">
    <property type="entry name" value="GDHRDH"/>
</dbReference>
<dbReference type="RefSeq" id="WP_220220005.1">
    <property type="nucleotide sequence ID" value="NZ_CP048268.1"/>
</dbReference>
<dbReference type="Proteomes" id="UP000826550">
    <property type="component" value="Chromosome"/>
</dbReference>
<keyword evidence="4" id="KW-1185">Reference proteome</keyword>
<dbReference type="EMBL" id="CP048268">
    <property type="protein sequence ID" value="QYN53260.1"/>
    <property type="molecule type" value="Genomic_DNA"/>
</dbReference>
<dbReference type="Gene3D" id="3.40.50.720">
    <property type="entry name" value="NAD(P)-binding Rossmann-like Domain"/>
    <property type="match status" value="1"/>
</dbReference>
<dbReference type="InterPro" id="IPR036291">
    <property type="entry name" value="NAD(P)-bd_dom_sf"/>
</dbReference>
<evidence type="ECO:0000256" key="2">
    <source>
        <dbReference type="ARBA" id="ARBA00023002"/>
    </source>
</evidence>